<feature type="compositionally biased region" description="Basic residues" evidence="1">
    <location>
        <begin position="827"/>
        <end position="837"/>
    </location>
</feature>
<feature type="compositionally biased region" description="Acidic residues" evidence="1">
    <location>
        <begin position="806"/>
        <end position="821"/>
    </location>
</feature>
<keyword evidence="3" id="KW-1185">Reference proteome</keyword>
<protein>
    <submittedName>
        <fullName evidence="2">BQ5605_C005g03650 protein</fullName>
    </submittedName>
</protein>
<sequence>MRLEWSRREKCLFASAPVSSRKINHLPHPNTTKHTERYTRKVAIPFPRSRTPLASDRDIGGEKRRSSECNPSNRSAMARPFSPSFMPSYGATPRAATPALSDDVEPNSSSSATRSTRVCRSLVVRAAAHDQGVGATLYCRIAIPASMSTATGSPSDYASTQRTIPFLTLPVTAQLKHYSSYPLPLETSLHASVTEAAQAAHILGIAADDSQHLSGRTTPSGRRSSLANARFSIPHNREIRIFRTSQDANEISLVVEHEAASGVDLGRPTNPLPPVGPIEWILVLRIESQFGDLKLPRFPNKVPSIDCSPSSISEPNPQRIFSQVVIPVPACLRNLLTFELPSPSSIASTSLSASTEGQWGLSMKPDLRNLSSKLSTVTSLPTTSFTGSFKSTSSVVLSWIRLDSPPADFIIPHSHLDVRWNIGPTGTGRAMLACTGDFEYAGLNDKRWIEIFISHLARGNVDQRDVVQVAEVRGAGVLKWNVAASSSTTTRTRTKRQPCKTPLAVQSMAHATPTTQARPRALGIAESRPLSYTSLFDTTAPEAPEIDPGLAARIDPERVQAKLKEPSLLRQVAPFPSEADDSIEDSLEDTSENESLVSEAIPMEIAGSVTPQRAALIDSWLTSSSESEPEPGEEIREADSDSDDESSTVQQTIVRVQLDFNTLLTPEAMPNPAFAFEMDLEFASGALRSSTEVAESGPSSKSIGSLRLVLPKFSIAAAAQEDAVVSVSAGDGRSVEMLASNSMLDGDFERSQFDSPLPAAGGKARWRTERNASDEDALEQHELVEVEIVTRPVAQPSPAKSRIDLDDMDSSLDGSAAEDEASPSLARARRGPARKRALPPLLRRTTSTQSLRSQASQSSLTLGHRMSTSSFVGLAASNLGLVKLRITPVPPLAPYQPWRLFSHLTLARPVGSLELPLRGGSDQKVEVCDTWDARGLSTEVETETKEGKVIVEGEVSNNRMTVRESPREARQRQGGIKEMLYKVEMMQEGDSVEIGDVLPAFDVKVASMEVEVVPVAGYDLKMDGQTFDSATPVVEGKPTTFSKFQIAPRDMAKLSIHLEAKVATSPTSPSTSVGFVSSPTILPSPSSLALHALGSPASAVGTPPLSPIPALELDNQFVPQKNLRKTSRPWTWPLLAMLASILLGFIARPESFASMYELATQPRFSAPSSFPAVPLSSAGVHTEVLPILTLDAAPVVSPTAAPSAPALTPAPIEVEDIPSPPTPSPLSDETPIPQPFSNINLSPAPTLGTALVTFVQRMQSEVKARIEDLLWVVMSLIGLS</sequence>
<dbReference type="EMBL" id="FQNC01000047">
    <property type="protein sequence ID" value="SGY77487.1"/>
    <property type="molecule type" value="Genomic_DNA"/>
</dbReference>
<feature type="region of interest" description="Disordered" evidence="1">
    <location>
        <begin position="755"/>
        <end position="862"/>
    </location>
</feature>
<feature type="compositionally biased region" description="Acidic residues" evidence="1">
    <location>
        <begin position="578"/>
        <end position="592"/>
    </location>
</feature>
<proteinExistence type="predicted"/>
<reference evidence="2 3" key="1">
    <citation type="submission" date="2016-11" db="EMBL/GenBank/DDBJ databases">
        <authorList>
            <person name="Jaros S."/>
            <person name="Januszkiewicz K."/>
            <person name="Wedrychowicz H."/>
        </authorList>
    </citation>
    <scope>NUCLEOTIDE SEQUENCE [LARGE SCALE GENOMIC DNA]</scope>
</reference>
<gene>
    <name evidence="2" type="primary">BQ5605_C005g03650</name>
    <name evidence="2" type="ORF">BQ5605_C005G03650</name>
</gene>
<dbReference type="Proteomes" id="UP000249464">
    <property type="component" value="Unassembled WGS sequence"/>
</dbReference>
<feature type="compositionally biased region" description="Polar residues" evidence="1">
    <location>
        <begin position="106"/>
        <end position="116"/>
    </location>
</feature>
<organism evidence="2 3">
    <name type="scientific">Microbotryum silenes-dioicae</name>
    <dbReference type="NCBI Taxonomy" id="796604"/>
    <lineage>
        <taxon>Eukaryota</taxon>
        <taxon>Fungi</taxon>
        <taxon>Dikarya</taxon>
        <taxon>Basidiomycota</taxon>
        <taxon>Pucciniomycotina</taxon>
        <taxon>Microbotryomycetes</taxon>
        <taxon>Microbotryales</taxon>
        <taxon>Microbotryaceae</taxon>
        <taxon>Microbotryum</taxon>
    </lineage>
</organism>
<evidence type="ECO:0000313" key="3">
    <source>
        <dbReference type="Proteomes" id="UP000249464"/>
    </source>
</evidence>
<evidence type="ECO:0000256" key="1">
    <source>
        <dbReference type="SAM" id="MobiDB-lite"/>
    </source>
</evidence>
<feature type="compositionally biased region" description="Basic and acidic residues" evidence="1">
    <location>
        <begin position="766"/>
        <end position="784"/>
    </location>
</feature>
<feature type="compositionally biased region" description="Low complexity" evidence="1">
    <location>
        <begin position="838"/>
        <end position="862"/>
    </location>
</feature>
<feature type="region of interest" description="Disordered" evidence="1">
    <location>
        <begin position="45"/>
        <end position="116"/>
    </location>
</feature>
<feature type="region of interest" description="Disordered" evidence="1">
    <location>
        <begin position="570"/>
        <end position="595"/>
    </location>
</feature>
<feature type="region of interest" description="Disordered" evidence="1">
    <location>
        <begin position="1211"/>
        <end position="1241"/>
    </location>
</feature>
<evidence type="ECO:0000313" key="2">
    <source>
        <dbReference type="EMBL" id="SGY77487.1"/>
    </source>
</evidence>
<feature type="region of interest" description="Disordered" evidence="1">
    <location>
        <begin position="622"/>
        <end position="649"/>
    </location>
</feature>
<feature type="compositionally biased region" description="Basic and acidic residues" evidence="1">
    <location>
        <begin position="55"/>
        <end position="67"/>
    </location>
</feature>
<name>A0A2X0MFX1_9BASI</name>
<accession>A0A2X0MFX1</accession>
<dbReference type="AlphaFoldDB" id="A0A2X0MFX1"/>